<keyword evidence="14" id="KW-1185">Reference proteome</keyword>
<dbReference type="EMBL" id="AP018929">
    <property type="protein sequence ID" value="BBG24523.1"/>
    <property type="molecule type" value="Genomic_DNA"/>
</dbReference>
<dbReference type="Pfam" id="PF02880">
    <property type="entry name" value="PGM_PMM_III"/>
    <property type="match status" value="1"/>
</dbReference>
<dbReference type="SUPFAM" id="SSF53738">
    <property type="entry name" value="Phosphoglucomutase, first 3 domains"/>
    <property type="match status" value="3"/>
</dbReference>
<dbReference type="RefSeq" id="WP_149528614.1">
    <property type="nucleotide sequence ID" value="NZ_AP018929.1"/>
</dbReference>
<reference evidence="13 14" key="2">
    <citation type="journal article" date="2020" name="Int. J. Syst. Evol. Microbiol.">
        <title>Sulfuracidifex tepidarius gen. nov., sp. nov. and transfer of Sulfolobus metallicus Huber and Stetter 1992 to the genus Sulfuracidifex as Sulfuracidifex metallicus comb. nov.</title>
        <authorList>
            <person name="Itoh T."/>
            <person name="Miura T."/>
            <person name="Sakai H.D."/>
            <person name="Kato S."/>
            <person name="Ohkuma M."/>
            <person name="Takashina T."/>
        </authorList>
    </citation>
    <scope>NUCLEOTIDE SEQUENCE</scope>
    <source>
        <strain evidence="12 14">IC-006</strain>
        <strain evidence="13">IC-007</strain>
    </source>
</reference>
<dbReference type="InterPro" id="IPR024086">
    <property type="entry name" value="GlmM_arc-type"/>
</dbReference>
<dbReference type="InterPro" id="IPR005843">
    <property type="entry name" value="A-D-PHexomutase_C"/>
</dbReference>
<feature type="domain" description="Alpha-D-phosphohexomutase alpha/beta/alpha" evidence="11">
    <location>
        <begin position="259"/>
        <end position="369"/>
    </location>
</feature>
<sequence length="454" mass="50160">MGKLFGTDGVRGIINKELTVDLALKLGKAIGTYFGKNSNVMIGRDARAGGDMFMRVVEGALLSTGVNVYEAGYGATPALQYGVKTLGYDGGVIVTASHNPPEYNGIKVLSNQGIEIEREEEKKIEDIYFEDRFNSSDWTSLKYDVRKETRVLDTYVKGVLSHVDVEKIRKKNYRVLIDSANSVGGLATPIVARELGCRVFTLNGNLDPLFPARYPEPTFESIHDTAEVAKVLKADLGVTHDGDADRAIFIDSQGTIQWGDRSASLLSYWAHVKNPNLPPRVFTAVSSSSLVEEFLSKFGLEVRWTKVGSVDIAHTLMKEKGVAGFEENGGFMYPPHQYVRDGAMSMALMLELMASENESSASLFDRLPKYYLVKTKVRLTDNIDVEKIYKEIEDKYTNSGKILTIDGVKVTASDYWFLVRKSGTEPIIRVLVEAKDQSKASKIAEELVSFVGGS</sequence>
<comment type="cofactor">
    <cofactor evidence="1">
        <name>Mg(2+)</name>
        <dbReference type="ChEBI" id="CHEBI:18420"/>
    </cofactor>
</comment>
<dbReference type="Proteomes" id="UP000325030">
    <property type="component" value="Chromosome"/>
</dbReference>
<name>A0A510E465_9CREN</name>
<accession>A0A510E465</accession>
<dbReference type="AlphaFoldDB" id="A0A510E465"/>
<keyword evidence="3" id="KW-0597">Phosphoprotein</keyword>
<dbReference type="FunFam" id="3.40.120.10:FF:000001">
    <property type="entry name" value="Phosphoglucosamine mutase"/>
    <property type="match status" value="1"/>
</dbReference>
<evidence type="ECO:0000259" key="11">
    <source>
        <dbReference type="Pfam" id="PF02880"/>
    </source>
</evidence>
<dbReference type="PROSITE" id="PS00710">
    <property type="entry name" value="PGM_PMM"/>
    <property type="match status" value="1"/>
</dbReference>
<dbReference type="InterPro" id="IPR016066">
    <property type="entry name" value="A-D-PHexomutase_CS"/>
</dbReference>
<evidence type="ECO:0000259" key="9">
    <source>
        <dbReference type="Pfam" id="PF02878"/>
    </source>
</evidence>
<feature type="domain" description="Alpha-D-phosphohexomutase alpha/beta/alpha" evidence="9">
    <location>
        <begin position="3"/>
        <end position="133"/>
    </location>
</feature>
<evidence type="ECO:0000256" key="6">
    <source>
        <dbReference type="ARBA" id="ARBA00023235"/>
    </source>
</evidence>
<dbReference type="GO" id="GO:0000287">
    <property type="term" value="F:magnesium ion binding"/>
    <property type="evidence" value="ECO:0007669"/>
    <property type="project" value="InterPro"/>
</dbReference>
<keyword evidence="5 7" id="KW-0460">Magnesium</keyword>
<dbReference type="Proteomes" id="UP000322983">
    <property type="component" value="Chromosome"/>
</dbReference>
<protein>
    <submittedName>
        <fullName evidence="12 13">Phosphoglucomutase</fullName>
    </submittedName>
</protein>
<dbReference type="PANTHER" id="PTHR43771:SF1">
    <property type="entry name" value="PHOSPHOMANNOMUTASE"/>
    <property type="match status" value="1"/>
</dbReference>
<comment type="similarity">
    <text evidence="2 7">Belongs to the phosphohexose mutase family.</text>
</comment>
<dbReference type="InterPro" id="IPR005844">
    <property type="entry name" value="A-D-PHexomutase_a/b/a-I"/>
</dbReference>
<evidence type="ECO:0000313" key="13">
    <source>
        <dbReference type="EMBL" id="BBG27311.1"/>
    </source>
</evidence>
<dbReference type="CDD" id="cd03087">
    <property type="entry name" value="PGM_like1"/>
    <property type="match status" value="1"/>
</dbReference>
<dbReference type="Pfam" id="PF00408">
    <property type="entry name" value="PGM_PMM_IV"/>
    <property type="match status" value="1"/>
</dbReference>
<dbReference type="InterPro" id="IPR005846">
    <property type="entry name" value="A-D-PHexomutase_a/b/a-III"/>
</dbReference>
<evidence type="ECO:0000313" key="12">
    <source>
        <dbReference type="EMBL" id="BBG24523.1"/>
    </source>
</evidence>
<evidence type="ECO:0000256" key="1">
    <source>
        <dbReference type="ARBA" id="ARBA00001946"/>
    </source>
</evidence>
<evidence type="ECO:0000256" key="4">
    <source>
        <dbReference type="ARBA" id="ARBA00022723"/>
    </source>
</evidence>
<dbReference type="PANTHER" id="PTHR43771">
    <property type="entry name" value="PHOSPHOMANNOMUTASE"/>
    <property type="match status" value="1"/>
</dbReference>
<dbReference type="GO" id="GO:0005975">
    <property type="term" value="P:carbohydrate metabolic process"/>
    <property type="evidence" value="ECO:0007669"/>
    <property type="project" value="InterPro"/>
</dbReference>
<gene>
    <name evidence="12" type="ORF">IC006_1848</name>
    <name evidence="13" type="ORF">IC007_1856</name>
</gene>
<dbReference type="Gene3D" id="3.30.310.50">
    <property type="entry name" value="Alpha-D-phosphohexomutase, C-terminal domain"/>
    <property type="match status" value="1"/>
</dbReference>
<dbReference type="InterPro" id="IPR036900">
    <property type="entry name" value="A-D-PHexomutase_C_sf"/>
</dbReference>
<proteinExistence type="inferred from homology"/>
<evidence type="ECO:0000313" key="15">
    <source>
        <dbReference type="Proteomes" id="UP000325030"/>
    </source>
</evidence>
<dbReference type="InterPro" id="IPR005845">
    <property type="entry name" value="A-D-PHexomutase_a/b/a-II"/>
</dbReference>
<dbReference type="InterPro" id="IPR005841">
    <property type="entry name" value="Alpha-D-phosphohexomutase_SF"/>
</dbReference>
<dbReference type="Gene3D" id="3.40.120.10">
    <property type="entry name" value="Alpha-D-Glucose-1,6-Bisphosphate, subunit A, domain 3"/>
    <property type="match status" value="3"/>
</dbReference>
<dbReference type="KEGG" id="step:IC006_1848"/>
<feature type="domain" description="Alpha-D-phosphohexomutase C-terminal" evidence="8">
    <location>
        <begin position="376"/>
        <end position="448"/>
    </location>
</feature>
<dbReference type="STRING" id="1294262.GCA_001316085_00158"/>
<keyword evidence="4 7" id="KW-0479">Metal-binding</keyword>
<feature type="domain" description="Alpha-D-phosphohexomutase alpha/beta/alpha" evidence="10">
    <location>
        <begin position="154"/>
        <end position="254"/>
    </location>
</feature>
<evidence type="ECO:0000259" key="10">
    <source>
        <dbReference type="Pfam" id="PF02879"/>
    </source>
</evidence>
<dbReference type="GO" id="GO:0008966">
    <property type="term" value="F:phosphoglucosamine mutase activity"/>
    <property type="evidence" value="ECO:0007669"/>
    <property type="project" value="InterPro"/>
</dbReference>
<dbReference type="NCBIfam" id="TIGR03990">
    <property type="entry name" value="Arch_GlmM"/>
    <property type="match status" value="1"/>
</dbReference>
<evidence type="ECO:0000313" key="14">
    <source>
        <dbReference type="Proteomes" id="UP000322983"/>
    </source>
</evidence>
<evidence type="ECO:0000256" key="5">
    <source>
        <dbReference type="ARBA" id="ARBA00022842"/>
    </source>
</evidence>
<evidence type="ECO:0000256" key="7">
    <source>
        <dbReference type="RuleBase" id="RU004326"/>
    </source>
</evidence>
<dbReference type="Pfam" id="PF02879">
    <property type="entry name" value="PGM_PMM_II"/>
    <property type="match status" value="1"/>
</dbReference>
<dbReference type="EMBL" id="AP018930">
    <property type="protein sequence ID" value="BBG27311.1"/>
    <property type="molecule type" value="Genomic_DNA"/>
</dbReference>
<dbReference type="InterPro" id="IPR016055">
    <property type="entry name" value="A-D-PHexomutase_a/b/a-I/II/III"/>
</dbReference>
<organism evidence="13 15">
    <name type="scientific">Sulfuracidifex tepidarius</name>
    <dbReference type="NCBI Taxonomy" id="1294262"/>
    <lineage>
        <taxon>Archaea</taxon>
        <taxon>Thermoproteota</taxon>
        <taxon>Thermoprotei</taxon>
        <taxon>Sulfolobales</taxon>
        <taxon>Sulfolobaceae</taxon>
        <taxon>Sulfuracidifex</taxon>
    </lineage>
</organism>
<evidence type="ECO:0000256" key="2">
    <source>
        <dbReference type="ARBA" id="ARBA00010231"/>
    </source>
</evidence>
<evidence type="ECO:0000259" key="8">
    <source>
        <dbReference type="Pfam" id="PF00408"/>
    </source>
</evidence>
<dbReference type="GeneID" id="41718192"/>
<reference evidence="15" key="1">
    <citation type="submission" date="2018-09" db="EMBL/GenBank/DDBJ databases">
        <title>Complete Genome Sequencing of Sulfolobus sp. JCM 16834.</title>
        <authorList>
            <person name="Kato S."/>
            <person name="Itoh T."/>
            <person name="Ohkuma M."/>
        </authorList>
    </citation>
    <scope>NUCLEOTIDE SEQUENCE [LARGE SCALE GENOMIC DNA]</scope>
    <source>
        <strain evidence="15">IC-007</strain>
    </source>
</reference>
<dbReference type="OrthoDB" id="10363at2157"/>
<keyword evidence="6" id="KW-0413">Isomerase</keyword>
<dbReference type="SUPFAM" id="SSF55957">
    <property type="entry name" value="Phosphoglucomutase, C-terminal domain"/>
    <property type="match status" value="1"/>
</dbReference>
<dbReference type="Pfam" id="PF02878">
    <property type="entry name" value="PGM_PMM_I"/>
    <property type="match status" value="1"/>
</dbReference>
<dbReference type="PRINTS" id="PR00509">
    <property type="entry name" value="PGMPMM"/>
</dbReference>
<accession>A0A510DWC3</accession>
<evidence type="ECO:0000256" key="3">
    <source>
        <dbReference type="ARBA" id="ARBA00022553"/>
    </source>
</evidence>